<evidence type="ECO:0000313" key="7">
    <source>
        <dbReference type="Proteomes" id="UP001596391"/>
    </source>
</evidence>
<dbReference type="NCBIfam" id="TIGR00229">
    <property type="entry name" value="sensory_box"/>
    <property type="match status" value="1"/>
</dbReference>
<dbReference type="Pfam" id="PF02518">
    <property type="entry name" value="HATPase_c"/>
    <property type="match status" value="1"/>
</dbReference>
<dbReference type="InterPro" id="IPR004358">
    <property type="entry name" value="Sig_transdc_His_kin-like_C"/>
</dbReference>
<dbReference type="Gene3D" id="3.30.450.20">
    <property type="entry name" value="PAS domain"/>
    <property type="match status" value="2"/>
</dbReference>
<keyword evidence="6" id="KW-0067">ATP-binding</keyword>
<proteinExistence type="predicted"/>
<protein>
    <recommendedName>
        <fullName evidence="2">histidine kinase</fullName>
        <ecNumber evidence="2">2.7.13.3</ecNumber>
    </recommendedName>
</protein>
<dbReference type="InterPro" id="IPR005467">
    <property type="entry name" value="His_kinase_dom"/>
</dbReference>
<dbReference type="InterPro" id="IPR001610">
    <property type="entry name" value="PAC"/>
</dbReference>
<dbReference type="EC" id="2.7.13.3" evidence="2"/>
<dbReference type="InterPro" id="IPR036890">
    <property type="entry name" value="HATPase_C_sf"/>
</dbReference>
<accession>A0ABW1Z9W9</accession>
<dbReference type="Pfam" id="PF08448">
    <property type="entry name" value="PAS_4"/>
    <property type="match status" value="1"/>
</dbReference>
<dbReference type="InterPro" id="IPR000014">
    <property type="entry name" value="PAS"/>
</dbReference>
<keyword evidence="7" id="KW-1185">Reference proteome</keyword>
<dbReference type="SMART" id="SM00086">
    <property type="entry name" value="PAC"/>
    <property type="match status" value="1"/>
</dbReference>
<dbReference type="Gene3D" id="3.30.565.10">
    <property type="entry name" value="Histidine kinase-like ATPase, C-terminal domain"/>
    <property type="match status" value="1"/>
</dbReference>
<comment type="catalytic activity">
    <reaction evidence="1">
        <text>ATP + protein L-histidine = ADP + protein N-phospho-L-histidine.</text>
        <dbReference type="EC" id="2.7.13.3"/>
    </reaction>
</comment>
<name>A0ABW1Z9W9_9BACT</name>
<dbReference type="Gene3D" id="2.10.70.100">
    <property type="match status" value="1"/>
</dbReference>
<dbReference type="SMART" id="SM00387">
    <property type="entry name" value="HATPase_c"/>
    <property type="match status" value="1"/>
</dbReference>
<dbReference type="PANTHER" id="PTHR43065">
    <property type="entry name" value="SENSOR HISTIDINE KINASE"/>
    <property type="match status" value="1"/>
</dbReference>
<evidence type="ECO:0000313" key="6">
    <source>
        <dbReference type="EMBL" id="MFC6644978.1"/>
    </source>
</evidence>
<dbReference type="InterPro" id="IPR013656">
    <property type="entry name" value="PAS_4"/>
</dbReference>
<dbReference type="PROSITE" id="PS50113">
    <property type="entry name" value="PAC"/>
    <property type="match status" value="1"/>
</dbReference>
<feature type="domain" description="PAC" evidence="5">
    <location>
        <begin position="195"/>
        <end position="247"/>
    </location>
</feature>
<sequence length="489" mass="54406">MFAQLLDALPEGLILCDADFRILYANTRAQEVSRLVDEDFNSRTHWELFPQSVGTIVETVYRRVQRTRVAENLPDVYYAPFDTWFRVHALPVGDADLALFYADVTEEHRLAAERSDVEGRLALALHAYNGIGMWDWDIVNDRVYSDSHFARIYRVDPAVASSGTPIAEFTRYIHPEDKPDMTARILRCIETDKPFDAEYRVQQADGTSVWIAARGQVQRNATGDPIRFPGIAIDITERKKTEAALIQAEKLAAVGRLASSIAHEINNPLEAVTNLVYLARQGQDAQDIHTFLDLAEQELKRVSVIVNQTLRFHKQSTRPTPCHAKDLFDSTLGLYEGRLRNCNIKVDLRSNAGTSIECFEGDIRQVLSNLVGNAIDAMPQGGRLILAAREATDILSGRRGIRFTIADTGVGISRATSARIFDAFFTTKGHSGTGLGLWISADIIQRHGGTLRLRSSQSPEHHGTVFTLFLPFGLGDGVIADTTLAQSER</sequence>
<organism evidence="6 7">
    <name type="scientific">Granulicella cerasi</name>
    <dbReference type="NCBI Taxonomy" id="741063"/>
    <lineage>
        <taxon>Bacteria</taxon>
        <taxon>Pseudomonadati</taxon>
        <taxon>Acidobacteriota</taxon>
        <taxon>Terriglobia</taxon>
        <taxon>Terriglobales</taxon>
        <taxon>Acidobacteriaceae</taxon>
        <taxon>Granulicella</taxon>
    </lineage>
</organism>
<gene>
    <name evidence="6" type="ORF">ACFQBQ_05100</name>
</gene>
<comment type="caution">
    <text evidence="6">The sequence shown here is derived from an EMBL/GenBank/DDBJ whole genome shotgun (WGS) entry which is preliminary data.</text>
</comment>
<evidence type="ECO:0000259" key="4">
    <source>
        <dbReference type="PROSITE" id="PS50109"/>
    </source>
</evidence>
<evidence type="ECO:0000256" key="1">
    <source>
        <dbReference type="ARBA" id="ARBA00000085"/>
    </source>
</evidence>
<dbReference type="SUPFAM" id="SSF55874">
    <property type="entry name" value="ATPase domain of HSP90 chaperone/DNA topoisomerase II/histidine kinase"/>
    <property type="match status" value="1"/>
</dbReference>
<reference evidence="7" key="1">
    <citation type="journal article" date="2019" name="Int. J. Syst. Evol. Microbiol.">
        <title>The Global Catalogue of Microorganisms (GCM) 10K type strain sequencing project: providing services to taxonomists for standard genome sequencing and annotation.</title>
        <authorList>
            <consortium name="The Broad Institute Genomics Platform"/>
            <consortium name="The Broad Institute Genome Sequencing Center for Infectious Disease"/>
            <person name="Wu L."/>
            <person name="Ma J."/>
        </authorList>
    </citation>
    <scope>NUCLEOTIDE SEQUENCE [LARGE SCALE GENOMIC DNA]</scope>
    <source>
        <strain evidence="7">CGMCC 1.16026</strain>
    </source>
</reference>
<keyword evidence="6" id="KW-0547">Nucleotide-binding</keyword>
<evidence type="ECO:0000256" key="3">
    <source>
        <dbReference type="ARBA" id="ARBA00022553"/>
    </source>
</evidence>
<dbReference type="InterPro" id="IPR036097">
    <property type="entry name" value="HisK_dim/P_sf"/>
</dbReference>
<dbReference type="Pfam" id="PF08447">
    <property type="entry name" value="PAS_3"/>
    <property type="match status" value="1"/>
</dbReference>
<keyword evidence="3" id="KW-0597">Phosphoprotein</keyword>
<dbReference type="CDD" id="cd00130">
    <property type="entry name" value="PAS"/>
    <property type="match status" value="2"/>
</dbReference>
<dbReference type="EMBL" id="JBHSWI010000001">
    <property type="protein sequence ID" value="MFC6644978.1"/>
    <property type="molecule type" value="Genomic_DNA"/>
</dbReference>
<evidence type="ECO:0000259" key="5">
    <source>
        <dbReference type="PROSITE" id="PS50113"/>
    </source>
</evidence>
<dbReference type="RefSeq" id="WP_263371380.1">
    <property type="nucleotide sequence ID" value="NZ_JAGSYD010000003.1"/>
</dbReference>
<dbReference type="SMART" id="SM00388">
    <property type="entry name" value="HisKA"/>
    <property type="match status" value="1"/>
</dbReference>
<dbReference type="CDD" id="cd00075">
    <property type="entry name" value="HATPase"/>
    <property type="match status" value="1"/>
</dbReference>
<dbReference type="Gene3D" id="1.10.287.130">
    <property type="match status" value="1"/>
</dbReference>
<dbReference type="PRINTS" id="PR00344">
    <property type="entry name" value="BCTRLSENSOR"/>
</dbReference>
<dbReference type="InterPro" id="IPR013655">
    <property type="entry name" value="PAS_fold_3"/>
</dbReference>
<dbReference type="CDD" id="cd00082">
    <property type="entry name" value="HisKA"/>
    <property type="match status" value="1"/>
</dbReference>
<dbReference type="PROSITE" id="PS50109">
    <property type="entry name" value="HIS_KIN"/>
    <property type="match status" value="1"/>
</dbReference>
<dbReference type="SUPFAM" id="SSF47384">
    <property type="entry name" value="Homodimeric domain of signal transducing histidine kinase"/>
    <property type="match status" value="1"/>
</dbReference>
<evidence type="ECO:0000256" key="2">
    <source>
        <dbReference type="ARBA" id="ARBA00012438"/>
    </source>
</evidence>
<dbReference type="GO" id="GO:0005524">
    <property type="term" value="F:ATP binding"/>
    <property type="evidence" value="ECO:0007669"/>
    <property type="project" value="UniProtKB-KW"/>
</dbReference>
<dbReference type="InterPro" id="IPR003594">
    <property type="entry name" value="HATPase_dom"/>
</dbReference>
<feature type="domain" description="Histidine kinase" evidence="4">
    <location>
        <begin position="260"/>
        <end position="474"/>
    </location>
</feature>
<dbReference type="InterPro" id="IPR000700">
    <property type="entry name" value="PAS-assoc_C"/>
</dbReference>
<dbReference type="SUPFAM" id="SSF55785">
    <property type="entry name" value="PYP-like sensor domain (PAS domain)"/>
    <property type="match status" value="2"/>
</dbReference>
<dbReference type="InterPro" id="IPR003661">
    <property type="entry name" value="HisK_dim/P_dom"/>
</dbReference>
<dbReference type="InterPro" id="IPR035965">
    <property type="entry name" value="PAS-like_dom_sf"/>
</dbReference>
<dbReference type="Proteomes" id="UP001596391">
    <property type="component" value="Unassembled WGS sequence"/>
</dbReference>
<dbReference type="Pfam" id="PF00512">
    <property type="entry name" value="HisKA"/>
    <property type="match status" value="1"/>
</dbReference>